<evidence type="ECO:0000313" key="2">
    <source>
        <dbReference type="Proteomes" id="UP000271974"/>
    </source>
</evidence>
<dbReference type="OrthoDB" id="413313at2759"/>
<name>A0A433TJM6_ELYCH</name>
<evidence type="ECO:0000313" key="1">
    <source>
        <dbReference type="EMBL" id="RUS81725.1"/>
    </source>
</evidence>
<dbReference type="EMBL" id="RQTK01000323">
    <property type="protein sequence ID" value="RUS81725.1"/>
    <property type="molecule type" value="Genomic_DNA"/>
</dbReference>
<dbReference type="SUPFAM" id="SSF53649">
    <property type="entry name" value="Alkaline phosphatase-like"/>
    <property type="match status" value="1"/>
</dbReference>
<dbReference type="AlphaFoldDB" id="A0A433TJM6"/>
<keyword evidence="2" id="KW-1185">Reference proteome</keyword>
<accession>A0A433TJM6</accession>
<dbReference type="Pfam" id="PF02995">
    <property type="entry name" value="DUF229"/>
    <property type="match status" value="1"/>
</dbReference>
<dbReference type="PANTHER" id="PTHR10974">
    <property type="entry name" value="FI08016P-RELATED"/>
    <property type="match status" value="1"/>
</dbReference>
<dbReference type="Gene3D" id="3.40.720.10">
    <property type="entry name" value="Alkaline Phosphatase, subunit A"/>
    <property type="match status" value="1"/>
</dbReference>
<dbReference type="STRING" id="188477.A0A433TJM6"/>
<evidence type="ECO:0008006" key="3">
    <source>
        <dbReference type="Google" id="ProtNLM"/>
    </source>
</evidence>
<dbReference type="Proteomes" id="UP000271974">
    <property type="component" value="Unassembled WGS sequence"/>
</dbReference>
<dbReference type="CDD" id="cd16021">
    <property type="entry name" value="ALP_like"/>
    <property type="match status" value="1"/>
</dbReference>
<dbReference type="PANTHER" id="PTHR10974:SF73">
    <property type="entry name" value="FI21235P1"/>
    <property type="match status" value="1"/>
</dbReference>
<gene>
    <name evidence="1" type="ORF">EGW08_010532</name>
</gene>
<dbReference type="InterPro" id="IPR004245">
    <property type="entry name" value="DUF229"/>
</dbReference>
<comment type="caution">
    <text evidence="1">The sequence shown here is derived from an EMBL/GenBank/DDBJ whole genome shotgun (WGS) entry which is preliminary data.</text>
</comment>
<feature type="non-terminal residue" evidence="1">
    <location>
        <position position="297"/>
    </location>
</feature>
<reference evidence="1 2" key="1">
    <citation type="submission" date="2019-01" db="EMBL/GenBank/DDBJ databases">
        <title>A draft genome assembly of the solar-powered sea slug Elysia chlorotica.</title>
        <authorList>
            <person name="Cai H."/>
            <person name="Li Q."/>
            <person name="Fang X."/>
            <person name="Li J."/>
            <person name="Curtis N.E."/>
            <person name="Altenburger A."/>
            <person name="Shibata T."/>
            <person name="Feng M."/>
            <person name="Maeda T."/>
            <person name="Schwartz J.A."/>
            <person name="Shigenobu S."/>
            <person name="Lundholm N."/>
            <person name="Nishiyama T."/>
            <person name="Yang H."/>
            <person name="Hasebe M."/>
            <person name="Li S."/>
            <person name="Pierce S.K."/>
            <person name="Wang J."/>
        </authorList>
    </citation>
    <scope>NUCLEOTIDE SEQUENCE [LARGE SCALE GENOMIC DNA]</scope>
    <source>
        <strain evidence="1">EC2010</strain>
        <tissue evidence="1">Whole organism of an adult</tissue>
    </source>
</reference>
<protein>
    <recommendedName>
        <fullName evidence="3">Sulfatase N-terminal domain-containing protein</fullName>
    </recommendedName>
</protein>
<proteinExistence type="predicted"/>
<sequence length="297" mass="34367">MLNGSALLTDYFKTACISQKGLRYYNIHLGVAFNPDLQKRAETTPLPDTAMGGYDVFIFGFDSLSRMAWLRNLPKTREFFTRVLGGIELEGHNVLGDGTVQALLPLLAGRTEQDLPTARRGERGSVFVDSFPWIWRKFKDAGYVTAWGEDMANIGTFQMRLNGFVNQPVDHYMRTYFLAAEPMYHRFKPFCVGSEPRHIRFFNYFRDLYQMYGAKRKFMFGFHSECSHQDNNYLKKLDSDFTEFLRELQDSGYLNHTILILMGDHGARFSYVRATQQGKMEERMPLFSFAFPPGFTT</sequence>
<dbReference type="GO" id="GO:0005615">
    <property type="term" value="C:extracellular space"/>
    <property type="evidence" value="ECO:0007669"/>
    <property type="project" value="TreeGrafter"/>
</dbReference>
<organism evidence="1 2">
    <name type="scientific">Elysia chlorotica</name>
    <name type="common">Eastern emerald elysia</name>
    <name type="synonym">Sea slug</name>
    <dbReference type="NCBI Taxonomy" id="188477"/>
    <lineage>
        <taxon>Eukaryota</taxon>
        <taxon>Metazoa</taxon>
        <taxon>Spiralia</taxon>
        <taxon>Lophotrochozoa</taxon>
        <taxon>Mollusca</taxon>
        <taxon>Gastropoda</taxon>
        <taxon>Heterobranchia</taxon>
        <taxon>Euthyneura</taxon>
        <taxon>Panpulmonata</taxon>
        <taxon>Sacoglossa</taxon>
        <taxon>Placobranchoidea</taxon>
        <taxon>Plakobranchidae</taxon>
        <taxon>Elysia</taxon>
    </lineage>
</organism>
<dbReference type="FunFam" id="3.40.720.10:FF:000017">
    <property type="entry name" value="Predicted protein"/>
    <property type="match status" value="1"/>
</dbReference>
<dbReference type="InterPro" id="IPR017850">
    <property type="entry name" value="Alkaline_phosphatase_core_sf"/>
</dbReference>